<dbReference type="Proteomes" id="UP000305673">
    <property type="component" value="Plasmid pPR12A201"/>
</dbReference>
<dbReference type="EMBL" id="CP054022">
    <property type="protein sequence ID" value="QKK19614.1"/>
    <property type="molecule type" value="Genomic_DNA"/>
</dbReference>
<organism evidence="1 2">
    <name type="scientific">Rhizobium indicum</name>
    <dbReference type="NCBI Taxonomy" id="2583231"/>
    <lineage>
        <taxon>Bacteria</taxon>
        <taxon>Pseudomonadati</taxon>
        <taxon>Pseudomonadota</taxon>
        <taxon>Alphaproteobacteria</taxon>
        <taxon>Hyphomicrobiales</taxon>
        <taxon>Rhizobiaceae</taxon>
        <taxon>Rhizobium/Agrobacterium group</taxon>
        <taxon>Rhizobium</taxon>
    </lineage>
</organism>
<reference evidence="1 2" key="1">
    <citation type="submission" date="2020-05" db="EMBL/GenBank/DDBJ databases">
        <title>Genome sequences of pea root nodulating Rhizobium spp.</title>
        <authorList>
            <person name="Rahi P."/>
        </authorList>
    </citation>
    <scope>NUCLEOTIDE SEQUENCE [LARGE SCALE GENOMIC DNA]</scope>
    <source>
        <strain evidence="2">JKLM 12A2</strain>
        <plasmid evidence="1 2">pPR12A201</plasmid>
    </source>
</reference>
<evidence type="ECO:0000313" key="2">
    <source>
        <dbReference type="Proteomes" id="UP000305673"/>
    </source>
</evidence>
<gene>
    <name evidence="1" type="ORF">FFM53_029005</name>
</gene>
<proteinExistence type="predicted"/>
<geneLocation type="plasmid" evidence="1 2">
    <name>pPR12A201</name>
</geneLocation>
<protein>
    <submittedName>
        <fullName evidence="1">Uncharacterized protein</fullName>
    </submittedName>
</protein>
<evidence type="ECO:0000313" key="1">
    <source>
        <dbReference type="EMBL" id="QKK19614.1"/>
    </source>
</evidence>
<accession>A0ABX6PLT4</accession>
<keyword evidence="1" id="KW-0614">Plasmid</keyword>
<keyword evidence="2" id="KW-1185">Reference proteome</keyword>
<name>A0ABX6PLT4_9HYPH</name>
<sequence length="121" mass="13412">MREIRFQSAFSEKGITGRVETSGLDADDRILLREARASVEHFDGDRIRLETLCPACKRLLGDVFQEGSATSGAGKLAARQNPFKLRPDLLMGRTGALGLIVRQRHRGLHCILPLVTQVRDS</sequence>